<dbReference type="PROSITE" id="PS51181">
    <property type="entry name" value="PPASE_TENSIN"/>
    <property type="match status" value="1"/>
</dbReference>
<dbReference type="InterPro" id="IPR000242">
    <property type="entry name" value="PTP_cat"/>
</dbReference>
<dbReference type="PROSITE" id="PS50055">
    <property type="entry name" value="TYR_PHOSPHATASE_PTP"/>
    <property type="match status" value="1"/>
</dbReference>
<keyword evidence="2" id="KW-0378">Hydrolase</keyword>
<feature type="region of interest" description="Disordered" evidence="3">
    <location>
        <begin position="381"/>
        <end position="429"/>
    </location>
</feature>
<dbReference type="Pfam" id="PF00782">
    <property type="entry name" value="DSPc"/>
    <property type="match status" value="1"/>
</dbReference>
<accession>A0AAN8ELF6</accession>
<dbReference type="InterPro" id="IPR029023">
    <property type="entry name" value="Tensin_phosphatase"/>
</dbReference>
<dbReference type="SUPFAM" id="SSF52799">
    <property type="entry name" value="(Phosphotyrosine protein) phosphatases II"/>
    <property type="match status" value="1"/>
</dbReference>
<dbReference type="GO" id="GO:0005886">
    <property type="term" value="C:plasma membrane"/>
    <property type="evidence" value="ECO:0007669"/>
    <property type="project" value="TreeGrafter"/>
</dbReference>
<feature type="domain" description="Tyrosine-protein phosphatase" evidence="4">
    <location>
        <begin position="40"/>
        <end position="139"/>
    </location>
</feature>
<keyword evidence="8" id="KW-1185">Reference proteome</keyword>
<feature type="region of interest" description="Disordered" evidence="3">
    <location>
        <begin position="454"/>
        <end position="524"/>
    </location>
</feature>
<evidence type="ECO:0000256" key="3">
    <source>
        <dbReference type="SAM" id="MobiDB-lite"/>
    </source>
</evidence>
<dbReference type="InterPro" id="IPR000387">
    <property type="entry name" value="Tyr_Pase_dom"/>
</dbReference>
<dbReference type="Gene3D" id="3.90.190.10">
    <property type="entry name" value="Protein tyrosine phosphatase superfamily"/>
    <property type="match status" value="1"/>
</dbReference>
<evidence type="ECO:0000259" key="6">
    <source>
        <dbReference type="PROSITE" id="PS51181"/>
    </source>
</evidence>
<feature type="compositionally biased region" description="Basic and acidic residues" evidence="3">
    <location>
        <begin position="402"/>
        <end position="416"/>
    </location>
</feature>
<proteinExistence type="predicted"/>
<dbReference type="GO" id="GO:0042995">
    <property type="term" value="C:cell projection"/>
    <property type="evidence" value="ECO:0007669"/>
    <property type="project" value="TreeGrafter"/>
</dbReference>
<dbReference type="PANTHER" id="PTHR12305">
    <property type="entry name" value="PHOSPHATASE WITH HOMOLOGY TO TENSIN"/>
    <property type="match status" value="1"/>
</dbReference>
<name>A0AAN8ELF6_9EURO</name>
<dbReference type="GO" id="GO:0043491">
    <property type="term" value="P:phosphatidylinositol 3-kinase/protein kinase B signal transduction"/>
    <property type="evidence" value="ECO:0007669"/>
    <property type="project" value="TreeGrafter"/>
</dbReference>
<dbReference type="PROSITE" id="PS50056">
    <property type="entry name" value="TYR_PHOSPHATASE_2"/>
    <property type="match status" value="1"/>
</dbReference>
<evidence type="ECO:0000259" key="4">
    <source>
        <dbReference type="PROSITE" id="PS50055"/>
    </source>
</evidence>
<dbReference type="GO" id="GO:0051896">
    <property type="term" value="P:regulation of phosphatidylinositol 3-kinase/protein kinase B signal transduction"/>
    <property type="evidence" value="ECO:0007669"/>
    <property type="project" value="TreeGrafter"/>
</dbReference>
<evidence type="ECO:0000256" key="1">
    <source>
        <dbReference type="ARBA" id="ARBA00013015"/>
    </source>
</evidence>
<gene>
    <name evidence="7" type="primary">TEP1</name>
    <name evidence="7" type="ORF">OHC33_004594</name>
</gene>
<dbReference type="EMBL" id="JAKLMC020000009">
    <property type="protein sequence ID" value="KAK5954023.1"/>
    <property type="molecule type" value="Genomic_DNA"/>
</dbReference>
<dbReference type="PROSITE" id="PS00383">
    <property type="entry name" value="TYR_PHOSPHATASE_1"/>
    <property type="match status" value="1"/>
</dbReference>
<evidence type="ECO:0000313" key="7">
    <source>
        <dbReference type="EMBL" id="KAK5954023.1"/>
    </source>
</evidence>
<dbReference type="Proteomes" id="UP001316803">
    <property type="component" value="Unassembled WGS sequence"/>
</dbReference>
<evidence type="ECO:0000259" key="5">
    <source>
        <dbReference type="PROSITE" id="PS50056"/>
    </source>
</evidence>
<feature type="compositionally biased region" description="Basic and acidic residues" evidence="3">
    <location>
        <begin position="465"/>
        <end position="520"/>
    </location>
</feature>
<dbReference type="AlphaFoldDB" id="A0AAN8ELF6"/>
<dbReference type="CDD" id="cd14497">
    <property type="entry name" value="PTP_PTEN-like"/>
    <property type="match status" value="1"/>
</dbReference>
<feature type="compositionally biased region" description="Low complexity" evidence="3">
    <location>
        <begin position="265"/>
        <end position="276"/>
    </location>
</feature>
<comment type="caution">
    <text evidence="7">The sequence shown here is derived from an EMBL/GenBank/DDBJ whole genome shotgun (WGS) entry which is preliminary data.</text>
</comment>
<dbReference type="PANTHER" id="PTHR12305:SF81">
    <property type="entry name" value="PHOSPHATIDYLINOSITOL 3,4,5-TRISPHOSPHATE 3-PHOSPHATASE AND DUAL-SPECIFICITY PROTEIN PHOSPHATASE PTEN"/>
    <property type="match status" value="1"/>
</dbReference>
<protein>
    <recommendedName>
        <fullName evidence="1">phosphatidylinositol-3,4,5-trisphosphate 3-phosphatase</fullName>
        <ecNumber evidence="1">3.1.3.67</ecNumber>
    </recommendedName>
</protein>
<dbReference type="InterPro" id="IPR029021">
    <property type="entry name" value="Prot-tyrosine_phosphatase-like"/>
</dbReference>
<sequence>MASLLRQIVSGPRARHPEAGLDLCYVADNIVVTSGPSSVWPKKAYRNPVDHLVAFLDKKHGEEWAIFEFRAEGTGYPDEEVYNRIHHFPWPDHHPPPFALMPNLMAAMRNWLQGDVKEQGKQRIAVVHCKAGKGRSGTVACSYLISQEGWRMEDALKRFTLRRMRNGFGEGVSIPSQLRWVRYVNQWTNKMEKKYVERPIEIVEIHVWGLRSGVKVCVEGFVDEGKRIKNFHTFVREEKINVDEHFNRAPDTDPPQRAQTENLVSPSRATPSSSKSDLSTAEKEAIQNVVLRPPEPVRLPTSDVNIDFERRNKSGYTGFAMVTSVAHVWFNAYFEGGYEGNESGLFVIEWEAMDGIKGSARKGIKAFDRMKVVWKYSETGRSQSVDEPKHGEPIKESQPVDWRGEGDPENEIEGKSAEGVNGGRAGGTALTLGQMSSEAANKLMGKDLGLRKSDAASANISRASSVKDEDMKLPEPERTNKRLEHASDSEDEGVKPHVPDQHDGTGRVINHESHDQDRQDTATGKYLEVGIAKVSTIIAKMKGSDPARETKDTSKQ</sequence>
<evidence type="ECO:0000256" key="2">
    <source>
        <dbReference type="ARBA" id="ARBA00022801"/>
    </source>
</evidence>
<feature type="region of interest" description="Disordered" evidence="3">
    <location>
        <begin position="246"/>
        <end position="283"/>
    </location>
</feature>
<reference evidence="7 8" key="1">
    <citation type="submission" date="2022-12" db="EMBL/GenBank/DDBJ databases">
        <title>Genomic features and morphological characterization of a novel Knufia sp. strain isolated from spacecraft assembly facility.</title>
        <authorList>
            <person name="Teixeira M."/>
            <person name="Chander A.M."/>
            <person name="Stajich J.E."/>
            <person name="Venkateswaran K."/>
        </authorList>
    </citation>
    <scope>NUCLEOTIDE SEQUENCE [LARGE SCALE GENOMIC DNA]</scope>
    <source>
        <strain evidence="7 8">FJI-L2-BK-P2</strain>
    </source>
</reference>
<organism evidence="7 8">
    <name type="scientific">Knufia fluminis</name>
    <dbReference type="NCBI Taxonomy" id="191047"/>
    <lineage>
        <taxon>Eukaryota</taxon>
        <taxon>Fungi</taxon>
        <taxon>Dikarya</taxon>
        <taxon>Ascomycota</taxon>
        <taxon>Pezizomycotina</taxon>
        <taxon>Eurotiomycetes</taxon>
        <taxon>Chaetothyriomycetidae</taxon>
        <taxon>Chaetothyriales</taxon>
        <taxon>Trichomeriaceae</taxon>
        <taxon>Knufia</taxon>
    </lineage>
</organism>
<dbReference type="GO" id="GO:0016314">
    <property type="term" value="F:phosphatidylinositol-3,4,5-trisphosphate 3-phosphatase activity"/>
    <property type="evidence" value="ECO:0007669"/>
    <property type="project" value="UniProtKB-EC"/>
</dbReference>
<dbReference type="InterPro" id="IPR051281">
    <property type="entry name" value="Dual-spec_lipid-protein_phosph"/>
</dbReference>
<dbReference type="GO" id="GO:0005634">
    <property type="term" value="C:nucleus"/>
    <property type="evidence" value="ECO:0007669"/>
    <property type="project" value="TreeGrafter"/>
</dbReference>
<dbReference type="EC" id="3.1.3.67" evidence="1"/>
<dbReference type="InterPro" id="IPR000340">
    <property type="entry name" value="Dual-sp_phosphatase_cat-dom"/>
</dbReference>
<feature type="domain" description="Tyrosine specific protein phosphatases" evidence="5">
    <location>
        <begin position="102"/>
        <end position="163"/>
    </location>
</feature>
<dbReference type="GO" id="GO:0005829">
    <property type="term" value="C:cytosol"/>
    <property type="evidence" value="ECO:0007669"/>
    <property type="project" value="TreeGrafter"/>
</dbReference>
<dbReference type="InterPro" id="IPR016130">
    <property type="entry name" value="Tyr_Pase_AS"/>
</dbReference>
<evidence type="ECO:0000313" key="8">
    <source>
        <dbReference type="Proteomes" id="UP001316803"/>
    </source>
</evidence>
<dbReference type="GO" id="GO:0046856">
    <property type="term" value="P:phosphatidylinositol dephosphorylation"/>
    <property type="evidence" value="ECO:0007669"/>
    <property type="project" value="TreeGrafter"/>
</dbReference>
<dbReference type="InterPro" id="IPR003595">
    <property type="entry name" value="Tyr_Pase_cat"/>
</dbReference>
<feature type="compositionally biased region" description="Basic and acidic residues" evidence="3">
    <location>
        <begin position="384"/>
        <end position="395"/>
    </location>
</feature>
<dbReference type="SMART" id="SM00404">
    <property type="entry name" value="PTPc_motif"/>
    <property type="match status" value="1"/>
</dbReference>
<dbReference type="GO" id="GO:0004725">
    <property type="term" value="F:protein tyrosine phosphatase activity"/>
    <property type="evidence" value="ECO:0007669"/>
    <property type="project" value="InterPro"/>
</dbReference>
<feature type="domain" description="Phosphatase tensin-type" evidence="6">
    <location>
        <begin position="12"/>
        <end position="191"/>
    </location>
</feature>